<dbReference type="KEGG" id="mpo:Mpop_2082"/>
<dbReference type="HOGENOM" id="CLU_1711117_0_0_5"/>
<keyword evidence="1" id="KW-1133">Transmembrane helix</keyword>
<protein>
    <submittedName>
        <fullName evidence="2">Uncharacterized protein</fullName>
    </submittedName>
</protein>
<keyword evidence="1" id="KW-0472">Membrane</keyword>
<dbReference type="AlphaFoldDB" id="B1ZLG3"/>
<reference evidence="2" key="1">
    <citation type="submission" date="2008-04" db="EMBL/GenBank/DDBJ databases">
        <title>Complete sequence of chromosome of Methylobacterium populi BJ001.</title>
        <authorList>
            <consortium name="US DOE Joint Genome Institute"/>
            <person name="Copeland A."/>
            <person name="Lucas S."/>
            <person name="Lapidus A."/>
            <person name="Glavina del Rio T."/>
            <person name="Dalin E."/>
            <person name="Tice H."/>
            <person name="Bruce D."/>
            <person name="Goodwin L."/>
            <person name="Pitluck S."/>
            <person name="Chertkov O."/>
            <person name="Brettin T."/>
            <person name="Detter J.C."/>
            <person name="Han C."/>
            <person name="Kuske C.R."/>
            <person name="Schmutz J."/>
            <person name="Larimer F."/>
            <person name="Land M."/>
            <person name="Hauser L."/>
            <person name="Kyrpides N."/>
            <person name="Mikhailova N."/>
            <person name="Marx C."/>
            <person name="Richardson P."/>
        </authorList>
    </citation>
    <scope>NUCLEOTIDE SEQUENCE [LARGE SCALE GENOMIC DNA]</scope>
    <source>
        <strain evidence="2">BJ001</strain>
    </source>
</reference>
<proteinExistence type="predicted"/>
<organism evidence="2 3">
    <name type="scientific">Methylorubrum populi (strain ATCC BAA-705 / NCIMB 13946 / BJ001)</name>
    <name type="common">Methylobacterium populi</name>
    <dbReference type="NCBI Taxonomy" id="441620"/>
    <lineage>
        <taxon>Bacteria</taxon>
        <taxon>Pseudomonadati</taxon>
        <taxon>Pseudomonadota</taxon>
        <taxon>Alphaproteobacteria</taxon>
        <taxon>Hyphomicrobiales</taxon>
        <taxon>Methylobacteriaceae</taxon>
        <taxon>Methylorubrum</taxon>
    </lineage>
</organism>
<accession>B1ZLG3</accession>
<evidence type="ECO:0000313" key="3">
    <source>
        <dbReference type="Proteomes" id="UP000007136"/>
    </source>
</evidence>
<sequence>MNGGSSPEPPRYNPIFEHFVPADRADDNVRGLIAYGLYKIAKREWSQGIQIRQGRQPNAAEREAYIATWTSSRLAGLEQQADATLAAFGSAVVEAAAPGIREDALRGTTSKAIGTSVAANAIYTLVLIAFALILYLAGIDLIGFVQKFRPPGG</sequence>
<name>B1ZLG3_METPB</name>
<gene>
    <name evidence="2" type="ordered locus">Mpop_2082</name>
</gene>
<dbReference type="eggNOG" id="ENOG5033A9Y">
    <property type="taxonomic scope" value="Bacteria"/>
</dbReference>
<feature type="transmembrane region" description="Helical" evidence="1">
    <location>
        <begin position="121"/>
        <end position="145"/>
    </location>
</feature>
<dbReference type="EMBL" id="CP001029">
    <property type="protein sequence ID" value="ACB80244.1"/>
    <property type="molecule type" value="Genomic_DNA"/>
</dbReference>
<dbReference type="Proteomes" id="UP000007136">
    <property type="component" value="Chromosome"/>
</dbReference>
<evidence type="ECO:0000313" key="2">
    <source>
        <dbReference type="EMBL" id="ACB80244.1"/>
    </source>
</evidence>
<evidence type="ECO:0000256" key="1">
    <source>
        <dbReference type="SAM" id="Phobius"/>
    </source>
</evidence>
<keyword evidence="1" id="KW-0812">Transmembrane</keyword>
<dbReference type="STRING" id="441620.Mpop_2082"/>